<comment type="caution">
    <text evidence="3">The sequence shown here is derived from an EMBL/GenBank/DDBJ whole genome shotgun (WGS) entry which is preliminary data.</text>
</comment>
<protein>
    <submittedName>
        <fullName evidence="3">Uncharacterized protein</fullName>
    </submittedName>
</protein>
<feature type="signal peptide" evidence="2">
    <location>
        <begin position="1"/>
        <end position="26"/>
    </location>
</feature>
<feature type="non-terminal residue" evidence="3">
    <location>
        <position position="1"/>
    </location>
</feature>
<evidence type="ECO:0000256" key="2">
    <source>
        <dbReference type="SAM" id="SignalP"/>
    </source>
</evidence>
<gene>
    <name evidence="3" type="ORF">Vretifemale_3262</name>
</gene>
<dbReference type="Proteomes" id="UP000747110">
    <property type="component" value="Unassembled WGS sequence"/>
</dbReference>
<feature type="compositionally biased region" description="Low complexity" evidence="1">
    <location>
        <begin position="78"/>
        <end position="91"/>
    </location>
</feature>
<feature type="compositionally biased region" description="Low complexity" evidence="1">
    <location>
        <begin position="104"/>
        <end position="115"/>
    </location>
</feature>
<evidence type="ECO:0000313" key="4">
    <source>
        <dbReference type="Proteomes" id="UP000747110"/>
    </source>
</evidence>
<evidence type="ECO:0000313" key="3">
    <source>
        <dbReference type="EMBL" id="GIL73025.1"/>
    </source>
</evidence>
<feature type="non-terminal residue" evidence="3">
    <location>
        <position position="125"/>
    </location>
</feature>
<sequence length="125" mass="13244">RSWAAVFRAFFRVYCLQLVLLTLIMAAAFAPRDPGALSSAVISHAWLAAAERITNWWLTRNPPDPLLIRQRKKAQAEAQASAEGVAAANSGGEDGGGGTRNGVRRVSTTGSRSGSASHRLLSGRG</sequence>
<dbReference type="AlphaFoldDB" id="A0A8J4FFW6"/>
<name>A0A8J4FFW6_9CHLO</name>
<reference evidence="3" key="1">
    <citation type="journal article" date="2021" name="Proc. Natl. Acad. Sci. U.S.A.">
        <title>Three genomes in the algal genus Volvox reveal the fate of a haploid sex-determining region after a transition to homothallism.</title>
        <authorList>
            <person name="Yamamoto K."/>
            <person name="Hamaji T."/>
            <person name="Kawai-Toyooka H."/>
            <person name="Matsuzaki R."/>
            <person name="Takahashi F."/>
            <person name="Nishimura Y."/>
            <person name="Kawachi M."/>
            <person name="Noguchi H."/>
            <person name="Minakuchi Y."/>
            <person name="Umen J.G."/>
            <person name="Toyoda A."/>
            <person name="Nozaki H."/>
        </authorList>
    </citation>
    <scope>NUCLEOTIDE SEQUENCE</scope>
    <source>
        <strain evidence="3">NIES-3786</strain>
    </source>
</reference>
<feature type="region of interest" description="Disordered" evidence="1">
    <location>
        <begin position="78"/>
        <end position="125"/>
    </location>
</feature>
<accession>A0A8J4FFW6</accession>
<dbReference type="EMBL" id="BNCP01000004">
    <property type="protein sequence ID" value="GIL73025.1"/>
    <property type="molecule type" value="Genomic_DNA"/>
</dbReference>
<organism evidence="3 4">
    <name type="scientific">Volvox reticuliferus</name>
    <dbReference type="NCBI Taxonomy" id="1737510"/>
    <lineage>
        <taxon>Eukaryota</taxon>
        <taxon>Viridiplantae</taxon>
        <taxon>Chlorophyta</taxon>
        <taxon>core chlorophytes</taxon>
        <taxon>Chlorophyceae</taxon>
        <taxon>CS clade</taxon>
        <taxon>Chlamydomonadales</taxon>
        <taxon>Volvocaceae</taxon>
        <taxon>Volvox</taxon>
    </lineage>
</organism>
<dbReference type="OrthoDB" id="547486at2759"/>
<evidence type="ECO:0000256" key="1">
    <source>
        <dbReference type="SAM" id="MobiDB-lite"/>
    </source>
</evidence>
<keyword evidence="2" id="KW-0732">Signal</keyword>
<keyword evidence="4" id="KW-1185">Reference proteome</keyword>
<feature type="chain" id="PRO_5035162431" evidence="2">
    <location>
        <begin position="27"/>
        <end position="125"/>
    </location>
</feature>
<proteinExistence type="predicted"/>